<evidence type="ECO:0000256" key="1">
    <source>
        <dbReference type="ARBA" id="ARBA00005582"/>
    </source>
</evidence>
<sequence>MKYAINVDVALYRGDEWLLIVRGLNEEHAAGRLSLVGGTVDTDTPGGGDVLLDTARREVLEEIGIDMAGVPLAYAESVFFVTDTGNPVINVVLAAELPACAKPRIASPEEVAGLRWETLPSLELDESCPAWTLQGVQRAATALGRTPAV</sequence>
<dbReference type="PANTHER" id="PTHR43736">
    <property type="entry name" value="ADP-RIBOSE PYROPHOSPHATASE"/>
    <property type="match status" value="1"/>
</dbReference>
<name>A0A7W7LIY4_STRNE</name>
<dbReference type="PROSITE" id="PS51462">
    <property type="entry name" value="NUDIX"/>
    <property type="match status" value="1"/>
</dbReference>
<feature type="domain" description="Nudix hydrolase" evidence="2">
    <location>
        <begin position="2"/>
        <end position="141"/>
    </location>
</feature>
<dbReference type="EMBL" id="JACHJG010000019">
    <property type="protein sequence ID" value="MBB4890486.1"/>
    <property type="molecule type" value="Genomic_DNA"/>
</dbReference>
<dbReference type="Pfam" id="PF00293">
    <property type="entry name" value="NUDIX"/>
    <property type="match status" value="1"/>
</dbReference>
<dbReference type="AlphaFoldDB" id="A0A7W7LIY4"/>
<dbReference type="SUPFAM" id="SSF55811">
    <property type="entry name" value="Nudix"/>
    <property type="match status" value="1"/>
</dbReference>
<protein>
    <submittedName>
        <fullName evidence="3">8-oxo-dGTP pyrophosphatase MutT (NUDIX family)</fullName>
    </submittedName>
</protein>
<dbReference type="PANTHER" id="PTHR43736:SF1">
    <property type="entry name" value="DIHYDRONEOPTERIN TRIPHOSPHATE DIPHOSPHATASE"/>
    <property type="match status" value="1"/>
</dbReference>
<comment type="caution">
    <text evidence="3">The sequence shown here is derived from an EMBL/GenBank/DDBJ whole genome shotgun (WGS) entry which is preliminary data.</text>
</comment>
<gene>
    <name evidence="3" type="ORF">FHS38_006571</name>
</gene>
<dbReference type="InterPro" id="IPR000086">
    <property type="entry name" value="NUDIX_hydrolase_dom"/>
</dbReference>
<comment type="similarity">
    <text evidence="1">Belongs to the Nudix hydrolase family.</text>
</comment>
<organism evidence="3 4">
    <name type="scientific">Streptomyces netropsis</name>
    <name type="common">Streptoverticillium netropsis</name>
    <dbReference type="NCBI Taxonomy" id="55404"/>
    <lineage>
        <taxon>Bacteria</taxon>
        <taxon>Bacillati</taxon>
        <taxon>Actinomycetota</taxon>
        <taxon>Actinomycetes</taxon>
        <taxon>Kitasatosporales</taxon>
        <taxon>Streptomycetaceae</taxon>
        <taxon>Streptomyces</taxon>
    </lineage>
</organism>
<proteinExistence type="inferred from homology"/>
<dbReference type="Gene3D" id="3.90.79.10">
    <property type="entry name" value="Nucleoside Triphosphate Pyrophosphohydrolase"/>
    <property type="match status" value="1"/>
</dbReference>
<accession>A0A7W7LIY4</accession>
<evidence type="ECO:0000313" key="3">
    <source>
        <dbReference type="EMBL" id="MBB4890486.1"/>
    </source>
</evidence>
<keyword evidence="4" id="KW-1185">Reference proteome</keyword>
<evidence type="ECO:0000313" key="4">
    <source>
        <dbReference type="Proteomes" id="UP000556436"/>
    </source>
</evidence>
<dbReference type="InterPro" id="IPR015797">
    <property type="entry name" value="NUDIX_hydrolase-like_dom_sf"/>
</dbReference>
<reference evidence="3 4" key="1">
    <citation type="submission" date="2020-08" db="EMBL/GenBank/DDBJ databases">
        <title>Genomic Encyclopedia of Type Strains, Phase III (KMG-III): the genomes of soil and plant-associated and newly described type strains.</title>
        <authorList>
            <person name="Whitman W."/>
        </authorList>
    </citation>
    <scope>NUCLEOTIDE SEQUENCE [LARGE SCALE GENOMIC DNA]</scope>
    <source>
        <strain evidence="3 4">CECT 3265</strain>
    </source>
</reference>
<dbReference type="Proteomes" id="UP000556436">
    <property type="component" value="Unassembled WGS sequence"/>
</dbReference>
<evidence type="ECO:0000259" key="2">
    <source>
        <dbReference type="PROSITE" id="PS51462"/>
    </source>
</evidence>
<dbReference type="RefSeq" id="WP_229822835.1">
    <property type="nucleotide sequence ID" value="NZ_BMRW01000017.1"/>
</dbReference>